<evidence type="ECO:0000256" key="3">
    <source>
        <dbReference type="ARBA" id="ARBA00022723"/>
    </source>
</evidence>
<feature type="domain" description="RING-type" evidence="6">
    <location>
        <begin position="161"/>
        <end position="204"/>
    </location>
</feature>
<evidence type="ECO:0000256" key="4">
    <source>
        <dbReference type="ARBA" id="ARBA00022771"/>
    </source>
</evidence>
<evidence type="ECO:0000313" key="8">
    <source>
        <dbReference type="Proteomes" id="UP001311915"/>
    </source>
</evidence>
<dbReference type="Proteomes" id="UP001311915">
    <property type="component" value="Unassembled WGS sequence"/>
</dbReference>
<dbReference type="Pfam" id="PF13639">
    <property type="entry name" value="zf-RING_2"/>
    <property type="match status" value="1"/>
</dbReference>
<dbReference type="AlphaFoldDB" id="A0AAV9KWK0"/>
<proteinExistence type="predicted"/>
<keyword evidence="3" id="KW-0479">Metal-binding</keyword>
<name>A0AAV9KWK0_9SOLN</name>
<dbReference type="EMBL" id="JAWPEI010000008">
    <property type="protein sequence ID" value="KAK4717659.1"/>
    <property type="molecule type" value="Genomic_DNA"/>
</dbReference>
<comment type="caution">
    <text evidence="7">The sequence shown here is derived from an EMBL/GenBank/DDBJ whole genome shotgun (WGS) entry which is preliminary data.</text>
</comment>
<reference evidence="7 8" key="1">
    <citation type="submission" date="2023-10" db="EMBL/GenBank/DDBJ databases">
        <title>Genome-Wide Identification Analysis in wild type Solanum Pinnatisectum Reveals Some Genes Defensing Phytophthora Infestans.</title>
        <authorList>
            <person name="Sun C."/>
        </authorList>
    </citation>
    <scope>NUCLEOTIDE SEQUENCE [LARGE SCALE GENOMIC DNA]</scope>
    <source>
        <strain evidence="7">LQN</strain>
        <tissue evidence="7">Leaf</tissue>
    </source>
</reference>
<dbReference type="GO" id="GO:0016567">
    <property type="term" value="P:protein ubiquitination"/>
    <property type="evidence" value="ECO:0007669"/>
    <property type="project" value="TreeGrafter"/>
</dbReference>
<evidence type="ECO:0000313" key="7">
    <source>
        <dbReference type="EMBL" id="KAK4717659.1"/>
    </source>
</evidence>
<dbReference type="SUPFAM" id="SSF57850">
    <property type="entry name" value="RING/U-box"/>
    <property type="match status" value="1"/>
</dbReference>
<dbReference type="EC" id="2.3.2.27" evidence="2"/>
<keyword evidence="8" id="KW-1185">Reference proteome</keyword>
<keyword evidence="5" id="KW-0862">Zinc</keyword>
<evidence type="ECO:0000256" key="1">
    <source>
        <dbReference type="ARBA" id="ARBA00000900"/>
    </source>
</evidence>
<dbReference type="GO" id="GO:0008270">
    <property type="term" value="F:zinc ion binding"/>
    <property type="evidence" value="ECO:0007669"/>
    <property type="project" value="UniProtKB-KW"/>
</dbReference>
<accession>A0AAV9KWK0</accession>
<dbReference type="GO" id="GO:0061630">
    <property type="term" value="F:ubiquitin protein ligase activity"/>
    <property type="evidence" value="ECO:0007669"/>
    <property type="project" value="UniProtKB-EC"/>
</dbReference>
<dbReference type="InterPro" id="IPR001841">
    <property type="entry name" value="Znf_RING"/>
</dbReference>
<evidence type="ECO:0000259" key="6">
    <source>
        <dbReference type="Pfam" id="PF13639"/>
    </source>
</evidence>
<dbReference type="Gene3D" id="3.30.40.10">
    <property type="entry name" value="Zinc/RING finger domain, C3HC4 (zinc finger)"/>
    <property type="match status" value="1"/>
</dbReference>
<dbReference type="GO" id="GO:0005737">
    <property type="term" value="C:cytoplasm"/>
    <property type="evidence" value="ECO:0007669"/>
    <property type="project" value="TreeGrafter"/>
</dbReference>
<dbReference type="PANTHER" id="PTHR15710">
    <property type="entry name" value="E3 UBIQUITIN-PROTEIN LIGASE PRAJA"/>
    <property type="match status" value="1"/>
</dbReference>
<evidence type="ECO:0000256" key="2">
    <source>
        <dbReference type="ARBA" id="ARBA00012483"/>
    </source>
</evidence>
<gene>
    <name evidence="7" type="ORF">R3W88_015997</name>
</gene>
<comment type="catalytic activity">
    <reaction evidence="1">
        <text>S-ubiquitinyl-[E2 ubiquitin-conjugating enzyme]-L-cysteine + [acceptor protein]-L-lysine = [E2 ubiquitin-conjugating enzyme]-L-cysteine + N(6)-ubiquitinyl-[acceptor protein]-L-lysine.</text>
        <dbReference type="EC" id="2.3.2.27"/>
    </reaction>
</comment>
<dbReference type="InterPro" id="IPR013083">
    <property type="entry name" value="Znf_RING/FYVE/PHD"/>
</dbReference>
<evidence type="ECO:0000256" key="5">
    <source>
        <dbReference type="ARBA" id="ARBA00022833"/>
    </source>
</evidence>
<sequence length="210" mass="24794">MAANFEYHNSSSDASLIVQQIDDIDINTNNFFPGSLVIQFCIQTIEQYRSKNSKPHHEEIHTKSLSFNLHPLLYMSCDDILFYRAMHEKLVNLDEEFDQNYRHVVIHDMLGKIREIMIDNDSMNLNVYVGVTIVVDRMINDESFILQSVNIIEVDEDLVKNDCVICLEELEMERELLYTPHSYMFHRDCIIRWLENSHSYPICRRDLLTS</sequence>
<organism evidence="7 8">
    <name type="scientific">Solanum pinnatisectum</name>
    <name type="common">tansyleaf nightshade</name>
    <dbReference type="NCBI Taxonomy" id="50273"/>
    <lineage>
        <taxon>Eukaryota</taxon>
        <taxon>Viridiplantae</taxon>
        <taxon>Streptophyta</taxon>
        <taxon>Embryophyta</taxon>
        <taxon>Tracheophyta</taxon>
        <taxon>Spermatophyta</taxon>
        <taxon>Magnoliopsida</taxon>
        <taxon>eudicotyledons</taxon>
        <taxon>Gunneridae</taxon>
        <taxon>Pentapetalae</taxon>
        <taxon>asterids</taxon>
        <taxon>lamiids</taxon>
        <taxon>Solanales</taxon>
        <taxon>Solanaceae</taxon>
        <taxon>Solanoideae</taxon>
        <taxon>Solaneae</taxon>
        <taxon>Solanum</taxon>
    </lineage>
</organism>
<protein>
    <recommendedName>
        <fullName evidence="2">RING-type E3 ubiquitin transferase</fullName>
        <ecNumber evidence="2">2.3.2.27</ecNumber>
    </recommendedName>
</protein>
<dbReference type="PANTHER" id="PTHR15710:SF77">
    <property type="entry name" value="RING-H2 FINGER PROTEIN ATL21B"/>
    <property type="match status" value="1"/>
</dbReference>
<keyword evidence="4" id="KW-0863">Zinc-finger</keyword>